<evidence type="ECO:0000256" key="7">
    <source>
        <dbReference type="ARBA" id="ARBA00023122"/>
    </source>
</evidence>
<keyword evidence="7 9" id="KW-0129">CBS domain</keyword>
<dbReference type="Gene3D" id="3.10.580.10">
    <property type="entry name" value="CBS-domain"/>
    <property type="match status" value="1"/>
</dbReference>
<protein>
    <submittedName>
        <fullName evidence="15">Magnesium and cobalt efflux protein CorC</fullName>
    </submittedName>
</protein>
<dbReference type="PROSITE" id="PS51371">
    <property type="entry name" value="CBS"/>
    <property type="match status" value="2"/>
</dbReference>
<feature type="domain" description="CNNM transmembrane" evidence="14">
    <location>
        <begin position="1"/>
        <end position="201"/>
    </location>
</feature>
<evidence type="ECO:0000256" key="12">
    <source>
        <dbReference type="SAM" id="SignalP"/>
    </source>
</evidence>
<sequence>METAFHTLVFLFLLCCSAFLSASETAFFSLSPLRLRKQEDEGDAAATEILGVLADKQTLLTTVLLGNTFVNVAATAMATHFLLDRLPGLAGDPAGGWLASPQAAVAVASVVMTVILLLCGEITPKVVALYNAPGFARLAVKPIRLLMFLLSPVTRVVLWIVRLIFPASADLNQKLGSATSLEEIDSYFSLGEEVGIIERDEKEMISSVFEFGDTLVREVMVPRPDIMAVPITMGLDELLKFFREDGHSRFPVYDGSLDKVVGIVYVKDLLVRLDEVRAGFQLASLLRPPYFVPETKKLDDLLREFQKRKLHMALVVDEFGGVSGLVTIEDLLEEIVGEIVDEYDGDEQAPLAPLGENTWSVDARFSLRDLETELGIKLDYEDSETVGGYVLERLGRIPKRDERVEDPQALFQVTEIKGNRILRVKVVRRAPPPPAAEADGVE</sequence>
<dbReference type="EMBL" id="QOQW01000011">
    <property type="protein sequence ID" value="RCK79687.1"/>
    <property type="molecule type" value="Genomic_DNA"/>
</dbReference>
<evidence type="ECO:0000256" key="5">
    <source>
        <dbReference type="ARBA" id="ARBA00022737"/>
    </source>
</evidence>
<keyword evidence="12" id="KW-0732">Signal</keyword>
<reference evidence="15 16" key="1">
    <citation type="submission" date="2018-05" db="EMBL/GenBank/DDBJ databases">
        <title>A metagenomic window into the 2 km-deep terrestrial subsurface aquifer revealed taxonomically and functionally diverse microbial community comprising novel uncultured bacterial lineages.</title>
        <authorList>
            <person name="Kadnikov V.V."/>
            <person name="Mardanov A.V."/>
            <person name="Beletsky A.V."/>
            <person name="Banks D."/>
            <person name="Pimenov N.V."/>
            <person name="Frank Y.A."/>
            <person name="Karnachuk O.V."/>
            <person name="Ravin N.V."/>
        </authorList>
    </citation>
    <scope>NUCLEOTIDE SEQUENCE [LARGE SCALE GENOMIC DNA]</scope>
    <source>
        <strain evidence="15">BY5</strain>
    </source>
</reference>
<dbReference type="InterPro" id="IPR044751">
    <property type="entry name" value="Ion_transp-like_CBS"/>
</dbReference>
<evidence type="ECO:0000256" key="4">
    <source>
        <dbReference type="ARBA" id="ARBA00022692"/>
    </source>
</evidence>
<gene>
    <name evidence="15" type="ORF">OZSIB_4159</name>
</gene>
<evidence type="ECO:0000259" key="14">
    <source>
        <dbReference type="PROSITE" id="PS51846"/>
    </source>
</evidence>
<comment type="subcellular location">
    <subcellularLocation>
        <location evidence="1">Cell membrane</location>
        <topology evidence="1">Multi-pass membrane protein</topology>
    </subcellularLocation>
</comment>
<keyword evidence="6 10" id="KW-1133">Transmembrane helix</keyword>
<keyword evidence="3" id="KW-1003">Cell membrane</keyword>
<dbReference type="InterPro" id="IPR002550">
    <property type="entry name" value="CNNM"/>
</dbReference>
<evidence type="ECO:0000256" key="6">
    <source>
        <dbReference type="ARBA" id="ARBA00022989"/>
    </source>
</evidence>
<dbReference type="PROSITE" id="PS51846">
    <property type="entry name" value="CNNM"/>
    <property type="match status" value="1"/>
</dbReference>
<keyword evidence="5" id="KW-0677">Repeat</keyword>
<dbReference type="AlphaFoldDB" id="A0A367ZPA7"/>
<dbReference type="GO" id="GO:0050660">
    <property type="term" value="F:flavin adenine dinucleotide binding"/>
    <property type="evidence" value="ECO:0007669"/>
    <property type="project" value="InterPro"/>
</dbReference>
<evidence type="ECO:0000256" key="2">
    <source>
        <dbReference type="ARBA" id="ARBA00006337"/>
    </source>
</evidence>
<evidence type="ECO:0000256" key="10">
    <source>
        <dbReference type="PROSITE-ProRule" id="PRU01193"/>
    </source>
</evidence>
<evidence type="ECO:0000256" key="1">
    <source>
        <dbReference type="ARBA" id="ARBA00004651"/>
    </source>
</evidence>
<dbReference type="SUPFAM" id="SSF54631">
    <property type="entry name" value="CBS-domain pair"/>
    <property type="match status" value="1"/>
</dbReference>
<dbReference type="InterPro" id="IPR000644">
    <property type="entry name" value="CBS_dom"/>
</dbReference>
<proteinExistence type="inferred from homology"/>
<keyword evidence="4 10" id="KW-0812">Transmembrane</keyword>
<dbReference type="Pfam" id="PF03471">
    <property type="entry name" value="CorC_HlyC"/>
    <property type="match status" value="1"/>
</dbReference>
<feature type="domain" description="CBS" evidence="13">
    <location>
        <begin position="220"/>
        <end position="279"/>
    </location>
</feature>
<evidence type="ECO:0000259" key="13">
    <source>
        <dbReference type="PROSITE" id="PS51371"/>
    </source>
</evidence>
<evidence type="ECO:0000256" key="11">
    <source>
        <dbReference type="SAM" id="Phobius"/>
    </source>
</evidence>
<dbReference type="Proteomes" id="UP000252355">
    <property type="component" value="Unassembled WGS sequence"/>
</dbReference>
<evidence type="ECO:0000256" key="3">
    <source>
        <dbReference type="ARBA" id="ARBA00022475"/>
    </source>
</evidence>
<dbReference type="SUPFAM" id="SSF56176">
    <property type="entry name" value="FAD-binding/transporter-associated domain-like"/>
    <property type="match status" value="1"/>
</dbReference>
<dbReference type="FunFam" id="3.10.580.10:FF:000002">
    <property type="entry name" value="Magnesium/cobalt efflux protein CorC"/>
    <property type="match status" value="1"/>
</dbReference>
<accession>A0A367ZPA7</accession>
<evidence type="ECO:0000313" key="15">
    <source>
        <dbReference type="EMBL" id="RCK79687.1"/>
    </source>
</evidence>
<dbReference type="PANTHER" id="PTHR22777:SF32">
    <property type="entry name" value="UPF0053 INNER MEMBRANE PROTEIN YFJD"/>
    <property type="match status" value="1"/>
</dbReference>
<evidence type="ECO:0000256" key="9">
    <source>
        <dbReference type="PROSITE-ProRule" id="PRU00703"/>
    </source>
</evidence>
<dbReference type="Gene3D" id="3.30.465.10">
    <property type="match status" value="1"/>
</dbReference>
<feature type="transmembrane region" description="Helical" evidence="11">
    <location>
        <begin position="59"/>
        <end position="83"/>
    </location>
</feature>
<feature type="domain" description="CBS" evidence="13">
    <location>
        <begin position="285"/>
        <end position="342"/>
    </location>
</feature>
<organism evidence="15 16">
    <name type="scientific">Candidatus Ozemobacter sibiricus</name>
    <dbReference type="NCBI Taxonomy" id="2268124"/>
    <lineage>
        <taxon>Bacteria</taxon>
        <taxon>Candidatus Ozemobacteria</taxon>
        <taxon>Candidatus Ozemobacterales</taxon>
        <taxon>Candidatus Ozemobacteraceae</taxon>
        <taxon>Candidatus Ozemobacter</taxon>
    </lineage>
</organism>
<keyword evidence="8 10" id="KW-0472">Membrane</keyword>
<dbReference type="InterPro" id="IPR005170">
    <property type="entry name" value="Transptr-assoc_dom"/>
</dbReference>
<evidence type="ECO:0000313" key="16">
    <source>
        <dbReference type="Proteomes" id="UP000252355"/>
    </source>
</evidence>
<evidence type="ECO:0000256" key="8">
    <source>
        <dbReference type="ARBA" id="ARBA00023136"/>
    </source>
</evidence>
<feature type="signal peptide" evidence="12">
    <location>
        <begin position="1"/>
        <end position="22"/>
    </location>
</feature>
<dbReference type="GO" id="GO:0005886">
    <property type="term" value="C:plasma membrane"/>
    <property type="evidence" value="ECO:0007669"/>
    <property type="project" value="UniProtKB-SubCell"/>
</dbReference>
<feature type="chain" id="PRO_5016761736" evidence="12">
    <location>
        <begin position="23"/>
        <end position="442"/>
    </location>
</feature>
<comment type="similarity">
    <text evidence="2">Belongs to the UPF0053 family.</text>
</comment>
<dbReference type="SMART" id="SM00116">
    <property type="entry name" value="CBS"/>
    <property type="match status" value="2"/>
</dbReference>
<comment type="caution">
    <text evidence="15">The sequence shown here is derived from an EMBL/GenBank/DDBJ whole genome shotgun (WGS) entry which is preliminary data.</text>
</comment>
<dbReference type="PANTHER" id="PTHR22777">
    <property type="entry name" value="HEMOLYSIN-RELATED"/>
    <property type="match status" value="1"/>
</dbReference>
<dbReference type="Pfam" id="PF00571">
    <property type="entry name" value="CBS"/>
    <property type="match status" value="2"/>
</dbReference>
<dbReference type="InterPro" id="IPR036318">
    <property type="entry name" value="FAD-bd_PCMH-like_sf"/>
</dbReference>
<name>A0A367ZPA7_9BACT</name>
<dbReference type="CDD" id="cd04590">
    <property type="entry name" value="CBS_pair_CorC_HlyC_assoc"/>
    <property type="match status" value="1"/>
</dbReference>
<feature type="transmembrane region" description="Helical" evidence="11">
    <location>
        <begin position="103"/>
        <end position="123"/>
    </location>
</feature>
<dbReference type="InterPro" id="IPR046342">
    <property type="entry name" value="CBS_dom_sf"/>
</dbReference>
<dbReference type="Pfam" id="PF01595">
    <property type="entry name" value="CNNM"/>
    <property type="match status" value="1"/>
</dbReference>
<dbReference type="SMART" id="SM01091">
    <property type="entry name" value="CorC_HlyC"/>
    <property type="match status" value="1"/>
</dbReference>
<feature type="transmembrane region" description="Helical" evidence="11">
    <location>
        <begin position="143"/>
        <end position="165"/>
    </location>
</feature>
<dbReference type="InterPro" id="IPR016169">
    <property type="entry name" value="FAD-bd_PCMH_sub2"/>
</dbReference>